<accession>A0ACC1HS87</accession>
<dbReference type="Proteomes" id="UP001145114">
    <property type="component" value="Unassembled WGS sequence"/>
</dbReference>
<name>A0ACC1HS87_9FUNG</name>
<reference evidence="1" key="1">
    <citation type="submission" date="2022-06" db="EMBL/GenBank/DDBJ databases">
        <title>Phylogenomic reconstructions and comparative analyses of Kickxellomycotina fungi.</title>
        <authorList>
            <person name="Reynolds N.K."/>
            <person name="Stajich J.E."/>
            <person name="Barry K."/>
            <person name="Grigoriev I.V."/>
            <person name="Crous P."/>
            <person name="Smith M.E."/>
        </authorList>
    </citation>
    <scope>NUCLEOTIDE SEQUENCE</scope>
    <source>
        <strain evidence="1">RSA 2271</strain>
    </source>
</reference>
<gene>
    <name evidence="1" type="primary">ATG2_2</name>
    <name evidence="1" type="ORF">EV182_002068</name>
</gene>
<comment type="caution">
    <text evidence="1">The sequence shown here is derived from an EMBL/GenBank/DDBJ whole genome shotgun (WGS) entry which is preliminary data.</text>
</comment>
<sequence>MFWPGNWSFSGWSGPSTLQKRLVKFLLRRTVGQFMKHDSIDLDDLDVQLSEGCLRLRNVALNEDALTDMLSGAPVSITSGLIGEITFKVPWSQLWTGHCDISVDRVSVVAELLDPTNAPYAAHDIAESVQTDGATSILASSVFIADDFLRDESGSHPSDRGNATTLNRDVEQMVSNIYEERLRWKMANDASRRRQSVVGGGPPIPNRQDESGSPDVFTEPSPEEKDMTRLQLVSEMVDRILSGLNINVGKIDLQLRLPFDHKDNNPSSRSAYLNLEVGSIRYFDNPSGQSHLPAVDEFVPNDSDFSMEPRYRAIEFRTLHKRLLIDGVLLRYYPSSNGVDLGPSATPSDYCFTLFSTFDDVVTADIRIHRRQPFTEIAIVQRVFDVQGESGSIYMGSMPGEFRDSSSARPNNEWSPTDADSPSRVTPRATAADGRAEDKAPTSNGWDAQLRVKDVAFVLSSEHIDIVRRLGDLFQGFLSERAEKVELRSRYGASMPMHQQGPLGLSFETSANRRVFDLVLESFVFIVLAPPADSASDDELAATTHRYHHHHQDVWHGVHDSGTLKQQLASQKHLDLTLSDLAFNYEAFEPGRAAADFILSSGSRHYSLALDPDTPSLAPGRDGYQQQQRHRQDPDGPSLELSLSIGDIQFIDHDPCRNMPRAPVLVLGPALDKAALSCINVERSCHLYFRKRANDPTFEAHMAPLRIDLDLELADRMRVYDGLFSEPRDTQQSANVVKDDGPPVEAASKVPPRTFAHTFGSGAGQHHFQEGTHRSDAEPLYK</sequence>
<feature type="non-terminal residue" evidence="1">
    <location>
        <position position="782"/>
    </location>
</feature>
<evidence type="ECO:0000313" key="2">
    <source>
        <dbReference type="Proteomes" id="UP001145114"/>
    </source>
</evidence>
<proteinExistence type="predicted"/>
<organism evidence="1 2">
    <name type="scientific">Spiromyces aspiralis</name>
    <dbReference type="NCBI Taxonomy" id="68401"/>
    <lineage>
        <taxon>Eukaryota</taxon>
        <taxon>Fungi</taxon>
        <taxon>Fungi incertae sedis</taxon>
        <taxon>Zoopagomycota</taxon>
        <taxon>Kickxellomycotina</taxon>
        <taxon>Kickxellomycetes</taxon>
        <taxon>Kickxellales</taxon>
        <taxon>Kickxellaceae</taxon>
        <taxon>Spiromyces</taxon>
    </lineage>
</organism>
<protein>
    <submittedName>
        <fullName evidence="1">Autophagy- protein 2</fullName>
    </submittedName>
</protein>
<keyword evidence="2" id="KW-1185">Reference proteome</keyword>
<dbReference type="EMBL" id="JAMZIH010000391">
    <property type="protein sequence ID" value="KAJ1679430.1"/>
    <property type="molecule type" value="Genomic_DNA"/>
</dbReference>
<evidence type="ECO:0000313" key="1">
    <source>
        <dbReference type="EMBL" id="KAJ1679430.1"/>
    </source>
</evidence>